<dbReference type="GO" id="GO:0004045">
    <property type="term" value="F:peptidyl-tRNA hydrolase activity"/>
    <property type="evidence" value="ECO:0007669"/>
    <property type="project" value="TreeGrafter"/>
</dbReference>
<dbReference type="Proteomes" id="UP000320593">
    <property type="component" value="Unassembled WGS sequence"/>
</dbReference>
<dbReference type="EMBL" id="VLLF01000001">
    <property type="protein sequence ID" value="TWI92972.1"/>
    <property type="molecule type" value="Genomic_DNA"/>
</dbReference>
<organism evidence="3 4">
    <name type="scientific">Roseibium hamelinense</name>
    <dbReference type="NCBI Taxonomy" id="150831"/>
    <lineage>
        <taxon>Bacteria</taxon>
        <taxon>Pseudomonadati</taxon>
        <taxon>Pseudomonadota</taxon>
        <taxon>Alphaproteobacteria</taxon>
        <taxon>Hyphomicrobiales</taxon>
        <taxon>Stappiaceae</taxon>
        <taxon>Roseibium</taxon>
    </lineage>
</organism>
<dbReference type="PANTHER" id="PTHR47814:SF1">
    <property type="entry name" value="PEPTIDYL-TRNA HYDROLASE ARFB"/>
    <property type="match status" value="1"/>
</dbReference>
<feature type="domain" description="Prokaryotic-type class I peptide chain release factors" evidence="2">
    <location>
        <begin position="32"/>
        <end position="48"/>
    </location>
</feature>
<dbReference type="FunFam" id="3.30.160.20:FF:000046">
    <property type="entry name" value="Peptidyl-tRNA hydrolase ICT1"/>
    <property type="match status" value="1"/>
</dbReference>
<evidence type="ECO:0000313" key="3">
    <source>
        <dbReference type="EMBL" id="TWI92972.1"/>
    </source>
</evidence>
<dbReference type="GO" id="GO:0072344">
    <property type="term" value="P:rescue of stalled ribosome"/>
    <property type="evidence" value="ECO:0007669"/>
    <property type="project" value="TreeGrafter"/>
</dbReference>
<feature type="compositionally biased region" description="Basic residues" evidence="1">
    <location>
        <begin position="115"/>
        <end position="145"/>
    </location>
</feature>
<dbReference type="GO" id="GO:0043022">
    <property type="term" value="F:ribosome binding"/>
    <property type="evidence" value="ECO:0007669"/>
    <property type="project" value="TreeGrafter"/>
</dbReference>
<reference evidence="3 4" key="1">
    <citation type="submission" date="2019-07" db="EMBL/GenBank/DDBJ databases">
        <title>Genomic Encyclopedia of Archaeal and Bacterial Type Strains, Phase II (KMG-II): from individual species to whole genera.</title>
        <authorList>
            <person name="Goeker M."/>
        </authorList>
    </citation>
    <scope>NUCLEOTIDE SEQUENCE [LARGE SCALE GENOMIC DNA]</scope>
    <source>
        <strain evidence="3 4">ATCC BAA-252</strain>
    </source>
</reference>
<dbReference type="InterPro" id="IPR000352">
    <property type="entry name" value="Pep_chain_release_fac_I"/>
</dbReference>
<dbReference type="OrthoDB" id="9815709at2"/>
<dbReference type="SUPFAM" id="SSF110916">
    <property type="entry name" value="Peptidyl-tRNA hydrolase domain-like"/>
    <property type="match status" value="1"/>
</dbReference>
<dbReference type="GO" id="GO:0003747">
    <property type="term" value="F:translation release factor activity"/>
    <property type="evidence" value="ECO:0007669"/>
    <property type="project" value="InterPro"/>
</dbReference>
<keyword evidence="4" id="KW-1185">Reference proteome</keyword>
<dbReference type="RefSeq" id="WP_145340486.1">
    <property type="nucleotide sequence ID" value="NZ_SMLY01000087.1"/>
</dbReference>
<sequence length="151" mass="16895">MSLLEEKALKGRLQIKNGLFIDADDLTEDFVRASGPGGQNVNKVSTAVQLRFDLRGNATLPESVKTRAAQLAGSRLTLGGEVVLQADRHRTRERNREDALERLVELLRKACERPKPRRPTRPTLASKKRRLETKKKRGSIKKMRGKAGAID</sequence>
<accession>A0A562THC7</accession>
<dbReference type="Gene3D" id="3.30.160.20">
    <property type="match status" value="1"/>
</dbReference>
<protein>
    <submittedName>
        <fullName evidence="3">Ribosome-associated protein</fullName>
    </submittedName>
</protein>
<dbReference type="NCBIfam" id="NF006718">
    <property type="entry name" value="PRK09256.1"/>
    <property type="match status" value="1"/>
</dbReference>
<proteinExistence type="predicted"/>
<dbReference type="PROSITE" id="PS00745">
    <property type="entry name" value="RF_PROK_I"/>
    <property type="match status" value="1"/>
</dbReference>
<name>A0A562THC7_9HYPH</name>
<dbReference type="Pfam" id="PF00472">
    <property type="entry name" value="RF-1"/>
    <property type="match status" value="1"/>
</dbReference>
<gene>
    <name evidence="3" type="ORF">JM93_00524</name>
</gene>
<evidence type="ECO:0000259" key="2">
    <source>
        <dbReference type="PROSITE" id="PS00745"/>
    </source>
</evidence>
<evidence type="ECO:0000313" key="4">
    <source>
        <dbReference type="Proteomes" id="UP000320593"/>
    </source>
</evidence>
<feature type="region of interest" description="Disordered" evidence="1">
    <location>
        <begin position="111"/>
        <end position="151"/>
    </location>
</feature>
<comment type="caution">
    <text evidence="3">The sequence shown here is derived from an EMBL/GenBank/DDBJ whole genome shotgun (WGS) entry which is preliminary data.</text>
</comment>
<evidence type="ECO:0000256" key="1">
    <source>
        <dbReference type="SAM" id="MobiDB-lite"/>
    </source>
</evidence>
<dbReference type="PANTHER" id="PTHR47814">
    <property type="entry name" value="PEPTIDYL-TRNA HYDROLASE ARFB"/>
    <property type="match status" value="1"/>
</dbReference>
<dbReference type="AlphaFoldDB" id="A0A562THC7"/>